<dbReference type="Pfam" id="PF20459">
    <property type="entry name" value="DUF6712"/>
    <property type="match status" value="1"/>
</dbReference>
<evidence type="ECO:0000313" key="3">
    <source>
        <dbReference type="Proteomes" id="UP000719267"/>
    </source>
</evidence>
<feature type="chain" id="PRO_5047212956" evidence="1">
    <location>
        <begin position="20"/>
        <end position="358"/>
    </location>
</feature>
<evidence type="ECO:0000313" key="2">
    <source>
        <dbReference type="EMBL" id="MBW2963045.1"/>
    </source>
</evidence>
<keyword evidence="3" id="KW-1185">Reference proteome</keyword>
<feature type="signal peptide" evidence="1">
    <location>
        <begin position="1"/>
        <end position="19"/>
    </location>
</feature>
<protein>
    <submittedName>
        <fullName evidence="2">Uncharacterized protein</fullName>
    </submittedName>
</protein>
<comment type="caution">
    <text evidence="2">The sequence shown here is derived from an EMBL/GenBank/DDBJ whole genome shotgun (WGS) entry which is preliminary data.</text>
</comment>
<evidence type="ECO:0000256" key="1">
    <source>
        <dbReference type="SAM" id="SignalP"/>
    </source>
</evidence>
<feature type="non-terminal residue" evidence="2">
    <location>
        <position position="358"/>
    </location>
</feature>
<dbReference type="Proteomes" id="UP000719267">
    <property type="component" value="Unassembled WGS sequence"/>
</dbReference>
<keyword evidence="1" id="KW-0732">Signal</keyword>
<reference evidence="2 3" key="1">
    <citation type="submission" date="2021-07" db="EMBL/GenBank/DDBJ databases">
        <title>Mesonia aestuariivivens sp. nov., isolated from a tidal flat.</title>
        <authorList>
            <person name="Kim Y.-O."/>
            <person name="Yoon J.-H."/>
        </authorList>
    </citation>
    <scope>NUCLEOTIDE SEQUENCE [LARGE SCALE GENOMIC DNA]</scope>
    <source>
        <strain evidence="2 3">JHPTF-M18</strain>
    </source>
</reference>
<proteinExistence type="predicted"/>
<accession>A0ABS6W5A7</accession>
<gene>
    <name evidence="2" type="ORF">KW502_14765</name>
</gene>
<dbReference type="EMBL" id="JAHWDF010000029">
    <property type="protein sequence ID" value="MBW2963045.1"/>
    <property type="molecule type" value="Genomic_DNA"/>
</dbReference>
<organism evidence="2 3">
    <name type="scientific">Mesonia aestuariivivens</name>
    <dbReference type="NCBI Taxonomy" id="2796128"/>
    <lineage>
        <taxon>Bacteria</taxon>
        <taxon>Pseudomonadati</taxon>
        <taxon>Bacteroidota</taxon>
        <taxon>Flavobacteriia</taxon>
        <taxon>Flavobacteriales</taxon>
        <taxon>Flavobacteriaceae</taxon>
        <taxon>Mesonia</taxon>
    </lineage>
</organism>
<sequence length="358" mass="38977">MSKIILVSVFLFVCIFSNAQVGIGTDLPNSSAQLDVESSDRGILIPRIQLKNLIDQETITSGNVQSLLVFNTNKTSQLVPGYYYWYAGRWRKLLISEEVAEETNTSIASYPDGTFIYTNESGNEVEFDANTVSYTINPDGSYTFTNDNNESLTINVIGDVVNDIENEGAVYDEIIELLTSNSDVFTDLGEGKFSHTSVDGTAVDFDANTVSYTRDVNNNYVFTNANGEGVTVEVIGDVVNDIENEGAVYDEIIELLTSNSDVFTDLGEGKFSHTSVDGTAVDFDANTVSYTRDVNNNYVFTNANGEGVTVEVIGDVVNDIENEGAVYDEIIELLTSNSDVFTDLGEGKFSHTSVDGTA</sequence>
<dbReference type="InterPro" id="IPR046558">
    <property type="entry name" value="DUF6712"/>
</dbReference>
<name>A0ABS6W5A7_9FLAO</name>